<dbReference type="PANTHER" id="PTHR22192:SF16">
    <property type="entry name" value="SPERIOLIN"/>
    <property type="match status" value="1"/>
</dbReference>
<protein>
    <recommendedName>
        <fullName evidence="3">Speriolin N-terminal domain-containing protein</fullName>
    </recommendedName>
</protein>
<feature type="compositionally biased region" description="Pro residues" evidence="2">
    <location>
        <begin position="121"/>
        <end position="133"/>
    </location>
</feature>
<dbReference type="InterPro" id="IPR029385">
    <property type="entry name" value="Speriolin_N"/>
</dbReference>
<dbReference type="PANTHER" id="PTHR22192">
    <property type="entry name" value="SPERIOLIN"/>
    <property type="match status" value="1"/>
</dbReference>
<feature type="compositionally biased region" description="Low complexity" evidence="2">
    <location>
        <begin position="102"/>
        <end position="120"/>
    </location>
</feature>
<dbReference type="GO" id="GO:0005813">
    <property type="term" value="C:centrosome"/>
    <property type="evidence" value="ECO:0007669"/>
    <property type="project" value="TreeGrafter"/>
</dbReference>
<reference evidence="4" key="3">
    <citation type="submission" date="2025-09" db="UniProtKB">
        <authorList>
            <consortium name="Ensembl"/>
        </authorList>
    </citation>
    <scope>IDENTIFICATION</scope>
</reference>
<dbReference type="AlphaFoldDB" id="A0A4X2M413"/>
<sequence>MSLLSNYEGLRHQIERLVRENEELKKLVRLIRENHELKSAIKTQASTMGISGINSMFSEGFSLASFCFYSGVFPPAAPVSTQNPASDDLGILTSLAEILNNSQSSPSTSISTGPASSPLTGPLPHPPPHPPNNTIPGRVAVLPNTPLFSFLTSNLNNQLADSIATSPNSLLANALPYSTPAPLSSPAIASETVPLVASTNGSLSSGPLSGSINNAQIVSPMTSPTKSPLMGPSPPAASVGSPQTGSMAVPPVSMLSSSLPGSLSAPMAVPPISTPSSSLTDVEPSNMVFVGQPTQTSTPLGTMTIGTPITTFFGSPESLAQGNTSIPTTSSALASVPIAGTIPTSALPVTVATSSTHSTADATSLHQDAPPSSTPNLNNSPARTALTSHASSLSPPHSSHSPPPHSIISSSPANHARRTHSLEHKNKSLLETERKTAHRKTGKVSETNRGQCSTLTGHFHDVHDIGSQ</sequence>
<evidence type="ECO:0000256" key="1">
    <source>
        <dbReference type="SAM" id="Coils"/>
    </source>
</evidence>
<feature type="region of interest" description="Disordered" evidence="2">
    <location>
        <begin position="198"/>
        <end position="245"/>
    </location>
</feature>
<keyword evidence="5" id="KW-1185">Reference proteome</keyword>
<accession>A0A4X2M413</accession>
<dbReference type="STRING" id="29139.ENSVURP00010032524"/>
<feature type="region of interest" description="Disordered" evidence="2">
    <location>
        <begin position="358"/>
        <end position="468"/>
    </location>
</feature>
<organism evidence="4 5">
    <name type="scientific">Vombatus ursinus</name>
    <name type="common">Common wombat</name>
    <dbReference type="NCBI Taxonomy" id="29139"/>
    <lineage>
        <taxon>Eukaryota</taxon>
        <taxon>Metazoa</taxon>
        <taxon>Chordata</taxon>
        <taxon>Craniata</taxon>
        <taxon>Vertebrata</taxon>
        <taxon>Euteleostomi</taxon>
        <taxon>Mammalia</taxon>
        <taxon>Metatheria</taxon>
        <taxon>Diprotodontia</taxon>
        <taxon>Vombatidae</taxon>
        <taxon>Vombatus</taxon>
    </lineage>
</organism>
<keyword evidence="1" id="KW-0175">Coiled coil</keyword>
<name>A0A4X2M413_VOMUR</name>
<evidence type="ECO:0000313" key="5">
    <source>
        <dbReference type="Proteomes" id="UP000314987"/>
    </source>
</evidence>
<reference evidence="5" key="1">
    <citation type="submission" date="2018-12" db="EMBL/GenBank/DDBJ databases">
        <authorList>
            <person name="Yazar S."/>
        </authorList>
    </citation>
    <scope>NUCLEOTIDE SEQUENCE [LARGE SCALE GENOMIC DNA]</scope>
</reference>
<feature type="compositionally biased region" description="Basic and acidic residues" evidence="2">
    <location>
        <begin position="420"/>
        <end position="435"/>
    </location>
</feature>
<feature type="compositionally biased region" description="Basic and acidic residues" evidence="2">
    <location>
        <begin position="458"/>
        <end position="468"/>
    </location>
</feature>
<proteinExistence type="predicted"/>
<dbReference type="Ensembl" id="ENSVURT00010037029.1">
    <property type="protein sequence ID" value="ENSVURP00010032524.1"/>
    <property type="gene ID" value="ENSVURG00010024817.1"/>
</dbReference>
<dbReference type="GeneTree" id="ENSGT00520000055666"/>
<evidence type="ECO:0000256" key="2">
    <source>
        <dbReference type="SAM" id="MobiDB-lite"/>
    </source>
</evidence>
<reference evidence="4" key="2">
    <citation type="submission" date="2025-08" db="UniProtKB">
        <authorList>
            <consortium name="Ensembl"/>
        </authorList>
    </citation>
    <scope>IDENTIFICATION</scope>
</reference>
<feature type="compositionally biased region" description="Low complexity" evidence="2">
    <location>
        <begin position="358"/>
        <end position="412"/>
    </location>
</feature>
<dbReference type="InterPro" id="IPR026715">
    <property type="entry name" value="SPATC1"/>
</dbReference>
<feature type="coiled-coil region" evidence="1">
    <location>
        <begin position="7"/>
        <end position="34"/>
    </location>
</feature>
<feature type="region of interest" description="Disordered" evidence="2">
    <location>
        <begin position="102"/>
        <end position="138"/>
    </location>
</feature>
<dbReference type="OMA" id="NDHKLDE"/>
<feature type="domain" description="Speriolin N-terminal" evidence="3">
    <location>
        <begin position="1"/>
        <end position="206"/>
    </location>
</feature>
<feature type="compositionally biased region" description="Polar residues" evidence="2">
    <location>
        <begin position="444"/>
        <end position="456"/>
    </location>
</feature>
<dbReference type="Proteomes" id="UP000314987">
    <property type="component" value="Unassembled WGS sequence"/>
</dbReference>
<feature type="compositionally biased region" description="Polar residues" evidence="2">
    <location>
        <begin position="212"/>
        <end position="226"/>
    </location>
</feature>
<evidence type="ECO:0000313" key="4">
    <source>
        <dbReference type="Ensembl" id="ENSVURP00010032524.1"/>
    </source>
</evidence>
<feature type="compositionally biased region" description="Low complexity" evidence="2">
    <location>
        <begin position="236"/>
        <end position="245"/>
    </location>
</feature>
<feature type="compositionally biased region" description="Low complexity" evidence="2">
    <location>
        <begin position="201"/>
        <end position="211"/>
    </location>
</feature>
<dbReference type="Pfam" id="PF15058">
    <property type="entry name" value="Speriolin_N"/>
    <property type="match status" value="1"/>
</dbReference>
<evidence type="ECO:0000259" key="3">
    <source>
        <dbReference type="Pfam" id="PF15058"/>
    </source>
</evidence>